<dbReference type="InterPro" id="IPR011048">
    <property type="entry name" value="Haem_d1_sf"/>
</dbReference>
<accession>A0A2N6UIH7</accession>
<keyword evidence="2" id="KW-0808">Transferase</keyword>
<dbReference type="SUPFAM" id="SSF50998">
    <property type="entry name" value="Quinoprotein alcohol dehydrogenase-like"/>
    <property type="match status" value="1"/>
</dbReference>
<dbReference type="Pfam" id="PF17425">
    <property type="entry name" value="Arylsulfotran_N"/>
    <property type="match status" value="1"/>
</dbReference>
<dbReference type="InterPro" id="IPR010262">
    <property type="entry name" value="Arylsulfotransferase_bact"/>
</dbReference>
<dbReference type="Gene3D" id="2.60.40.3100">
    <property type="entry name" value="Arylsulphate sulphotransferase monomer, N-terminal domain"/>
    <property type="match status" value="1"/>
</dbReference>
<dbReference type="PANTHER" id="PTHR35340:SF10">
    <property type="entry name" value="CYTOPLASMIC PROTEIN"/>
    <property type="match status" value="1"/>
</dbReference>
<organism evidence="2 3">
    <name type="scientific">Anaerococcus hydrogenalis</name>
    <dbReference type="NCBI Taxonomy" id="33029"/>
    <lineage>
        <taxon>Bacteria</taxon>
        <taxon>Bacillati</taxon>
        <taxon>Bacillota</taxon>
        <taxon>Tissierellia</taxon>
        <taxon>Tissierellales</taxon>
        <taxon>Peptoniphilaceae</taxon>
        <taxon>Anaerococcus</taxon>
    </lineage>
</organism>
<dbReference type="PANTHER" id="PTHR35340">
    <property type="entry name" value="PQQ ENZYME REPEAT PROTEIN-RELATED"/>
    <property type="match status" value="1"/>
</dbReference>
<comment type="caution">
    <text evidence="2">The sequence shown here is derived from an EMBL/GenBank/DDBJ whole genome shotgun (WGS) entry which is preliminary data.</text>
</comment>
<feature type="domain" description="Arylsulfotransferase N-terminal" evidence="1">
    <location>
        <begin position="41"/>
        <end position="122"/>
    </location>
</feature>
<dbReference type="GO" id="GO:0004062">
    <property type="term" value="F:aryl sulfotransferase activity"/>
    <property type="evidence" value="ECO:0007669"/>
    <property type="project" value="InterPro"/>
</dbReference>
<dbReference type="InterPro" id="IPR053143">
    <property type="entry name" value="Arylsulfate_ST"/>
</dbReference>
<dbReference type="Proteomes" id="UP000235658">
    <property type="component" value="Unassembled WGS sequence"/>
</dbReference>
<dbReference type="InterPro" id="IPR011047">
    <property type="entry name" value="Quinoprotein_ADH-like_sf"/>
</dbReference>
<evidence type="ECO:0000313" key="3">
    <source>
        <dbReference type="Proteomes" id="UP000235658"/>
    </source>
</evidence>
<protein>
    <submittedName>
        <fullName evidence="2">Aryl sulfotransferase</fullName>
    </submittedName>
</protein>
<dbReference type="AlphaFoldDB" id="A0A2N6UIH7"/>
<dbReference type="Pfam" id="PF05935">
    <property type="entry name" value="Arylsulfotrans"/>
    <property type="match status" value="1"/>
</dbReference>
<dbReference type="EMBL" id="PNHP01000003">
    <property type="protein sequence ID" value="PMC81459.1"/>
    <property type="molecule type" value="Genomic_DNA"/>
</dbReference>
<evidence type="ECO:0000259" key="1">
    <source>
        <dbReference type="Pfam" id="PF17425"/>
    </source>
</evidence>
<dbReference type="InterPro" id="IPR038477">
    <property type="entry name" value="ASST_N_sf"/>
</dbReference>
<name>A0A2N6UIH7_9FIRM</name>
<reference evidence="2 3" key="1">
    <citation type="submission" date="2017-09" db="EMBL/GenBank/DDBJ databases">
        <title>Bacterial strain isolated from the female urinary microbiota.</title>
        <authorList>
            <person name="Thomas-White K."/>
            <person name="Kumar N."/>
            <person name="Forster S."/>
            <person name="Putonti C."/>
            <person name="Lawley T."/>
            <person name="Wolfe A.J."/>
        </authorList>
    </citation>
    <scope>NUCLEOTIDE SEQUENCE [LARGE SCALE GENOMIC DNA]</scope>
    <source>
        <strain evidence="2 3">UMB0204</strain>
    </source>
</reference>
<dbReference type="InterPro" id="IPR035391">
    <property type="entry name" value="Arylsulfotran_N"/>
</dbReference>
<proteinExistence type="predicted"/>
<evidence type="ECO:0000313" key="2">
    <source>
        <dbReference type="EMBL" id="PMC81459.1"/>
    </source>
</evidence>
<dbReference type="GeneID" id="84578610"/>
<sequence length="630" mass="72993">MTENKHVKYVYNEHLIEIQHKNEEKMLKELREGSYTFDNPLIKYNPYIVNALSAVMLFNTEEEMAFTIVIKGKEKEGDLIHTFPKAKEHVLPIVGLYNDYENKIEIWPYQNPDKKVTHTIKVADVDTDKNIISMDTTKEYLKDQVIFSCPATSDLSIATDYRGDLRIKFDRALIWDIKQTNDGHFWMSSDRLIKMPYVLSGLYEFDLVGKIYREYRIPNGYHHDQIFMDNGDLMVLSGDFEDHTVEDRLYVIDRETGEVKKTINYKEFLEPGANKSGSWSDEDWFHNNSLWYDKYTNSISLSGRHMNAMVNIDYDTHELNWIIGDPECWPEKYQKYFFTPKAGQEDFGWQYEQHSVFHTPNGDVGCFDNHHFGTNNPDKYLDAKDNYSRGVIYRIDTDKMEIEQTYQYGKERGAEWFSPYICNMVYYGEDYYLMHSGGIAFDGDGNPSNSLGALIQNNDDGAKLYSSTVIMNHGKKELELKTKSNYYRAEKISLYKEGSNNLTLGKGEIVGKNAKTVENDVKIPAEEAEGLIDPKREARIEDQFDMLTFYAKFEKGQLAALVLENDTEEHQYFISTASNNIRGAMCSGTFLTDDDRDTRTVVMKEGLKGEYKVKVIIDDKKYDTGVTIEA</sequence>
<gene>
    <name evidence="2" type="ORF">CJ192_05375</name>
</gene>
<dbReference type="RefSeq" id="WP_004815437.1">
    <property type="nucleotide sequence ID" value="NZ_CABKPG010000009.1"/>
</dbReference>
<dbReference type="SUPFAM" id="SSF51004">
    <property type="entry name" value="C-terminal (heme d1) domain of cytochrome cd1-nitrite reductase"/>
    <property type="match status" value="1"/>
</dbReference>